<evidence type="ECO:0000259" key="2">
    <source>
        <dbReference type="PROSITE" id="PS51352"/>
    </source>
</evidence>
<evidence type="ECO:0000256" key="1">
    <source>
        <dbReference type="SAM" id="Phobius"/>
    </source>
</evidence>
<evidence type="ECO:0000313" key="3">
    <source>
        <dbReference type="EMBL" id="ABG83276.1"/>
    </source>
</evidence>
<dbReference type="RefSeq" id="WP_003456683.1">
    <property type="nucleotide sequence ID" value="NC_008261.1"/>
</dbReference>
<dbReference type="HOGENOM" id="CLU_1812432_0_0_9"/>
<name>A0A0H2YS48_CLOP1</name>
<dbReference type="InterPro" id="IPR036249">
    <property type="entry name" value="Thioredoxin-like_sf"/>
</dbReference>
<sequence length="142" mass="16479">MKNKRKLIILGLILFALIGIYIGKNYIEGIKQINFQSINVVENLEEAKEGIPTIIMFKTDTCPYCVEMQKELSYVSKEREGKFNIYYARLEEEKNIDLAYKYDANIVPTTVFLDKEGNKFYVHQGLMRKNNIETILNSLGVK</sequence>
<dbReference type="PaxDb" id="195103-CPF_2862"/>
<dbReference type="SMR" id="A0A0H2YS48"/>
<dbReference type="EvolutionaryTrace" id="A0A0H2YS48"/>
<evidence type="ECO:0007829" key="5">
    <source>
        <dbReference type="PDB" id="2L57"/>
    </source>
</evidence>
<dbReference type="InterPro" id="IPR012336">
    <property type="entry name" value="Thioredoxin-like_fold"/>
</dbReference>
<evidence type="ECO:0000313" key="4">
    <source>
        <dbReference type="Proteomes" id="UP000001823"/>
    </source>
</evidence>
<gene>
    <name evidence="3" type="ordered locus">CPF_2862</name>
</gene>
<feature type="domain" description="Thioredoxin" evidence="2">
    <location>
        <begin position="6"/>
        <end position="141"/>
    </location>
</feature>
<dbReference type="AlphaFoldDB" id="A0A0H2YS48"/>
<proteinExistence type="evidence at protein level"/>
<dbReference type="STRING" id="195103.CPF_2862"/>
<protein>
    <recommendedName>
        <fullName evidence="2">Thioredoxin domain-containing protein</fullName>
    </recommendedName>
</protein>
<keyword evidence="1" id="KW-1133">Transmembrane helix</keyword>
<dbReference type="KEGG" id="cpf:CPF_2862"/>
<keyword evidence="1" id="KW-0812">Transmembrane</keyword>
<dbReference type="SUPFAM" id="SSF52833">
    <property type="entry name" value="Thioredoxin-like"/>
    <property type="match status" value="1"/>
</dbReference>
<dbReference type="Pfam" id="PF13098">
    <property type="entry name" value="Thioredoxin_2"/>
    <property type="match status" value="1"/>
</dbReference>
<reference evidence="3 4" key="1">
    <citation type="journal article" date="2006" name="Genome Res.">
        <title>Skewed genomic variability in strains of the toxigenic bacterial pathogen, Clostridium perfringens.</title>
        <authorList>
            <person name="Myers G.S."/>
            <person name="Rasko D.A."/>
            <person name="Cheung J.K."/>
            <person name="Ravel J."/>
            <person name="Seshadri R."/>
            <person name="Deboy R.T."/>
            <person name="Ren Q."/>
            <person name="Varga J."/>
            <person name="Awad M.M."/>
            <person name="Brinkac L.M."/>
            <person name="Daugherty S.C."/>
            <person name="Haft D.H."/>
            <person name="Dodson R.J."/>
            <person name="Madupu R."/>
            <person name="Nelson W.C."/>
            <person name="Rosovitz M.J."/>
            <person name="Sullivan S.A."/>
            <person name="Khouri H."/>
            <person name="Dimitrov G.I."/>
            <person name="Watkins K.L."/>
            <person name="Mulligan S."/>
            <person name="Benton J."/>
            <person name="Radune D."/>
            <person name="Fisher D.J."/>
            <person name="Atkins H.S."/>
            <person name="Hiscox T."/>
            <person name="Jost B.H."/>
            <person name="Billington S.J."/>
            <person name="Songer J.G."/>
            <person name="McClane B.A."/>
            <person name="Titball R.W."/>
            <person name="Rood J.I."/>
            <person name="Melville S.B."/>
            <person name="Paulsen I.T."/>
        </authorList>
    </citation>
    <scope>NUCLEOTIDE SEQUENCE [LARGE SCALE GENOMIC DNA]</scope>
    <source>
        <strain evidence="4">ATCC 13124 / DSM 756 / JCM 1290 / NCIMB 6125 / NCTC 8237 / S 107 / Type A</strain>
    </source>
</reference>
<feature type="transmembrane region" description="Helical" evidence="1">
    <location>
        <begin position="7"/>
        <end position="27"/>
    </location>
</feature>
<dbReference type="PDB" id="2L57">
    <property type="method" value="NMR"/>
    <property type="chains" value="A=28-142"/>
</dbReference>
<reference evidence="5" key="2">
    <citation type="submission" date="2010-10" db="PDB data bank">
        <title>Solution Structure of an Uncharacterized Thioredoin-like Protein from Clostridium perfringens.</title>
        <authorList>
            <person name="Harris R."/>
            <person name="Foti R."/>
            <person name="Seidel R.D."/>
            <person name="Bonanno J.B."/>
            <person name="Freeman J."/>
            <person name="Bain K.T."/>
            <person name="Sauder J.M."/>
            <person name="Burley S.K."/>
            <person name="Girvin M.E."/>
            <person name="Almo S.C."/>
        </authorList>
    </citation>
    <scope>STRUCTURE BY NMR OF 28-142</scope>
</reference>
<dbReference type="Proteomes" id="UP000001823">
    <property type="component" value="Chromosome"/>
</dbReference>
<dbReference type="PDBsum" id="2L57"/>
<keyword evidence="5" id="KW-0002">3D-structure</keyword>
<accession>A0A0H2YS48</accession>
<dbReference type="InterPro" id="IPR013766">
    <property type="entry name" value="Thioredoxin_domain"/>
</dbReference>
<dbReference type="Gene3D" id="3.40.30.10">
    <property type="entry name" value="Glutaredoxin"/>
    <property type="match status" value="1"/>
</dbReference>
<dbReference type="PROSITE" id="PS51352">
    <property type="entry name" value="THIOREDOXIN_2"/>
    <property type="match status" value="1"/>
</dbReference>
<organism evidence="3 4">
    <name type="scientific">Clostridium perfringens (strain ATCC 13124 / DSM 756 / JCM 1290 / NCIMB 6125 / NCTC 8237 / Type A)</name>
    <dbReference type="NCBI Taxonomy" id="195103"/>
    <lineage>
        <taxon>Bacteria</taxon>
        <taxon>Bacillati</taxon>
        <taxon>Bacillota</taxon>
        <taxon>Clostridia</taxon>
        <taxon>Eubacteriales</taxon>
        <taxon>Clostridiaceae</taxon>
        <taxon>Clostridium</taxon>
    </lineage>
</organism>
<keyword evidence="4" id="KW-1185">Reference proteome</keyword>
<dbReference type="eggNOG" id="COG0526">
    <property type="taxonomic scope" value="Bacteria"/>
</dbReference>
<dbReference type="EMBL" id="CP000246">
    <property type="protein sequence ID" value="ABG83276.1"/>
    <property type="molecule type" value="Genomic_DNA"/>
</dbReference>
<keyword evidence="1" id="KW-0472">Membrane</keyword>